<dbReference type="SMART" id="SM00595">
    <property type="entry name" value="MADF"/>
    <property type="match status" value="1"/>
</dbReference>
<dbReference type="Proteomes" id="UP001237642">
    <property type="component" value="Unassembled WGS sequence"/>
</dbReference>
<name>A0AAD8GXG9_9APIA</name>
<dbReference type="PROSITE" id="PS50090">
    <property type="entry name" value="MYB_LIKE"/>
    <property type="match status" value="1"/>
</dbReference>
<dbReference type="Gene3D" id="1.10.10.60">
    <property type="entry name" value="Homeodomain-like"/>
    <property type="match status" value="1"/>
</dbReference>
<protein>
    <submittedName>
        <fullName evidence="3">Trihelix transcription factor</fullName>
    </submittedName>
</protein>
<proteinExistence type="predicted"/>
<feature type="compositionally biased region" description="Basic and acidic residues" evidence="1">
    <location>
        <begin position="323"/>
        <end position="333"/>
    </location>
</feature>
<dbReference type="InterPro" id="IPR001005">
    <property type="entry name" value="SANT/Myb"/>
</dbReference>
<reference evidence="3" key="1">
    <citation type="submission" date="2023-02" db="EMBL/GenBank/DDBJ databases">
        <title>Genome of toxic invasive species Heracleum sosnowskyi carries increased number of genes despite the absence of recent whole-genome duplications.</title>
        <authorList>
            <person name="Schelkunov M."/>
            <person name="Shtratnikova V."/>
            <person name="Makarenko M."/>
            <person name="Klepikova A."/>
            <person name="Omelchenko D."/>
            <person name="Novikova G."/>
            <person name="Obukhova E."/>
            <person name="Bogdanov V."/>
            <person name="Penin A."/>
            <person name="Logacheva M."/>
        </authorList>
    </citation>
    <scope>NUCLEOTIDE SEQUENCE</scope>
    <source>
        <strain evidence="3">Hsosn_3</strain>
        <tissue evidence="3">Leaf</tissue>
    </source>
</reference>
<dbReference type="PANTHER" id="PTHR31307">
    <property type="entry name" value="TRIHELIX TRANSCRIPTION FACTOR ASIL2"/>
    <property type="match status" value="1"/>
</dbReference>
<feature type="region of interest" description="Disordered" evidence="1">
    <location>
        <begin position="275"/>
        <end position="341"/>
    </location>
</feature>
<gene>
    <name evidence="3" type="ORF">POM88_049725</name>
</gene>
<comment type="caution">
    <text evidence="3">The sequence shown here is derived from an EMBL/GenBank/DDBJ whole genome shotgun (WGS) entry which is preliminary data.</text>
</comment>
<evidence type="ECO:0000256" key="1">
    <source>
        <dbReference type="SAM" id="MobiDB-lite"/>
    </source>
</evidence>
<evidence type="ECO:0000313" key="4">
    <source>
        <dbReference type="Proteomes" id="UP001237642"/>
    </source>
</evidence>
<dbReference type="AlphaFoldDB" id="A0AAD8GXG9"/>
<dbReference type="InterPro" id="IPR044822">
    <property type="entry name" value="Myb_DNA-bind_4"/>
</dbReference>
<reference evidence="3" key="2">
    <citation type="submission" date="2023-05" db="EMBL/GenBank/DDBJ databases">
        <authorList>
            <person name="Schelkunov M.I."/>
        </authorList>
    </citation>
    <scope>NUCLEOTIDE SEQUENCE</scope>
    <source>
        <strain evidence="3">Hsosn_3</strain>
        <tissue evidence="3">Leaf</tissue>
    </source>
</reference>
<evidence type="ECO:0000313" key="3">
    <source>
        <dbReference type="EMBL" id="KAK1356469.1"/>
    </source>
</evidence>
<dbReference type="PANTHER" id="PTHR31307:SF43">
    <property type="entry name" value="TRIHELIX TRANSCRIPTION FACTOR ASIL2-LIKE"/>
    <property type="match status" value="1"/>
</dbReference>
<organism evidence="3 4">
    <name type="scientific">Heracleum sosnowskyi</name>
    <dbReference type="NCBI Taxonomy" id="360622"/>
    <lineage>
        <taxon>Eukaryota</taxon>
        <taxon>Viridiplantae</taxon>
        <taxon>Streptophyta</taxon>
        <taxon>Embryophyta</taxon>
        <taxon>Tracheophyta</taxon>
        <taxon>Spermatophyta</taxon>
        <taxon>Magnoliopsida</taxon>
        <taxon>eudicotyledons</taxon>
        <taxon>Gunneridae</taxon>
        <taxon>Pentapetalae</taxon>
        <taxon>asterids</taxon>
        <taxon>campanulids</taxon>
        <taxon>Apiales</taxon>
        <taxon>Apiaceae</taxon>
        <taxon>Apioideae</taxon>
        <taxon>apioid superclade</taxon>
        <taxon>Tordylieae</taxon>
        <taxon>Tordyliinae</taxon>
        <taxon>Heracleum</taxon>
    </lineage>
</organism>
<dbReference type="Pfam" id="PF13837">
    <property type="entry name" value="Myb_DNA-bind_4"/>
    <property type="match status" value="1"/>
</dbReference>
<accession>A0AAD8GXG9</accession>
<evidence type="ECO:0000259" key="2">
    <source>
        <dbReference type="PROSITE" id="PS50090"/>
    </source>
</evidence>
<keyword evidence="4" id="KW-1185">Reference proteome</keyword>
<feature type="domain" description="Myb-like" evidence="2">
    <location>
        <begin position="20"/>
        <end position="80"/>
    </location>
</feature>
<sequence>MTTVDDAPVKVPRKFPPPCWTQEEALALIEAYRERWYALRRGYLRTADWDSVADAVGQRCPGASPAKTSAQCRHKMEKLRQRYRAEKQRSLSYPGRFFSSWFYFESMDAMENGTSPGSGSNQVTVVDHNSVPLGFNLKNSKKVDNFTSSNVDHEGVLSRGGYNVKGVSERNSVPLGFRLKNLGKFDVKPDAGVGYRVPSGYPLYVDGGSDEEMENNGSQYEDSPSDFRVRKFGNGGIRIKNLSGEQLMPTAFRSRKVEKLDPDYECDDGGYQGGDGEYWGKVPNDRNSAPAGTRQKFNIKTDRNSNPNFDPRFMNEFPSQARSDLDRKSDSSRGVKRGRNPIEDMVSSIKLLGEGFMKMEKMKMDLAKEIEKMRMDMEMKRNELLIESQQQIVDAFVKGLFEKKAKTTLSPDS</sequence>
<dbReference type="FunFam" id="1.10.10.60:FF:000152">
    <property type="entry name" value="Trihelix transcription factor ASIL2"/>
    <property type="match status" value="1"/>
</dbReference>
<dbReference type="InterPro" id="IPR044823">
    <property type="entry name" value="ASIL1/2-like"/>
</dbReference>
<dbReference type="EMBL" id="JAUIZM010000011">
    <property type="protein sequence ID" value="KAK1356469.1"/>
    <property type="molecule type" value="Genomic_DNA"/>
</dbReference>